<evidence type="ECO:0000256" key="2">
    <source>
        <dbReference type="ARBA" id="ARBA00022723"/>
    </source>
</evidence>
<comment type="subcellular location">
    <subcellularLocation>
        <location evidence="1">Nucleus</location>
    </subcellularLocation>
</comment>
<evidence type="ECO:0000259" key="9">
    <source>
        <dbReference type="PROSITE" id="PS51186"/>
    </source>
</evidence>
<dbReference type="PANTHER" id="PTHR46508:SF2">
    <property type="entry name" value="INCREASED DNA METHYLATION 1"/>
    <property type="match status" value="1"/>
</dbReference>
<dbReference type="InterPro" id="IPR056511">
    <property type="entry name" value="IDM1_C"/>
</dbReference>
<sequence>MGDVVGAESPKTLYCKQFEDLHDDSFEGSVDEYRIFREVFFACDNNSNKGFVNVNAIDYDCKYIKPAEVPLCSSSDKSSLTSQEDIVKENFRRRPLIERLSEDLTSSMQSNDKVNLSVGHLPAEQPDLEDILMTAVSTEGIVPGSSLQSNHKVKLSVGHLPDEKPDAEDILIPAAPSGGIISGLAQHDSVLTYCTLRYRKQTRSKGVASPVSEESHASKLLVIHPSGSVVNKLKTHRPSKPKWKDSCFLRLDEEEFAMPTDIKNDPRPLLRYHINRLLRAAGWVIGRRKRNSKYNGVGEYVYKSPEGRPFREFHRAWCLCGESLLADATDFMQKSDCMQWTDMTGLWADLSSTVKEIDETPNLTGTTSSMAHLWCLLDPFAKVVFIDKTIRLLKEGITIKANRSLLVSPNAEPAAKYRKISRLETNDHSPCIRPDFGDDRTCNADRLFDVPIENVPELLGGPETVFPLEDSIARAPSFNLDKSERESRFGYVKKAQKKSRKISEMKLTGNHFGGRAHYPKGEMNEARCGSKKSKTRGLNDDDLLISAIIESKISRPTRKWSSRKVKPLRKRKTHKGSCRLLPRNLNKSSRLNVEGKWPGFVSRTVLSWLIHFGIVSLNEIIQYRDLKNDTIMKDGLISRDGIICRCCDKLLSISEFKSHAGFKLNCPCMNLFMESGKPLTLCHLEAWSLEYKSRQRTPQTGQDDEIDQNDDSCGRCGDVGELICCDNCPSAFHQACLFEQELPEGSWYCPQCRCQICGDAVSDREPSKLHRALKCSQCEHKYHETCVDGKSKEIGLDSDTWFCSESCKKVYLGLQARIGLMNFLSDGYFWALLRCMPGDKKDHSAQIALKAECNSKLAVAITILEECFLPMVDAKTGIDMIPQVIYNWGSQFARLNYSGFYTVILEKDDVILSVASIRIHGVKVAELPLVATCNKHHRQGMCRRLISSIEEVLKSLKVEMLVVSSIPTLVETWTVGFGFQPLEEDEKRSLSEINMMVFPGAVWLKKLLYENHRLNGKNGCINFGFNCGRGFRRRRTYPRA</sequence>
<evidence type="ECO:0000256" key="5">
    <source>
        <dbReference type="ARBA" id="ARBA00023242"/>
    </source>
</evidence>
<dbReference type="PROSITE" id="PS51186">
    <property type="entry name" value="GNAT"/>
    <property type="match status" value="1"/>
</dbReference>
<dbReference type="InterPro" id="IPR001965">
    <property type="entry name" value="Znf_PHD"/>
</dbReference>
<dbReference type="Pfam" id="PF23209">
    <property type="entry name" value="IDM1_C"/>
    <property type="match status" value="1"/>
</dbReference>
<dbReference type="GO" id="GO:0016747">
    <property type="term" value="F:acyltransferase activity, transferring groups other than amino-acyl groups"/>
    <property type="evidence" value="ECO:0007669"/>
    <property type="project" value="InterPro"/>
</dbReference>
<evidence type="ECO:0000256" key="7">
    <source>
        <dbReference type="SAM" id="MobiDB-lite"/>
    </source>
</evidence>
<dbReference type="EMBL" id="KV009357">
    <property type="protein sequence ID" value="KZV29695.1"/>
    <property type="molecule type" value="Genomic_DNA"/>
</dbReference>
<dbReference type="InterPro" id="IPR011011">
    <property type="entry name" value="Znf_FYVE_PHD"/>
</dbReference>
<evidence type="ECO:0000256" key="4">
    <source>
        <dbReference type="ARBA" id="ARBA00022833"/>
    </source>
</evidence>
<organism evidence="10 11">
    <name type="scientific">Dorcoceras hygrometricum</name>
    <dbReference type="NCBI Taxonomy" id="472368"/>
    <lineage>
        <taxon>Eukaryota</taxon>
        <taxon>Viridiplantae</taxon>
        <taxon>Streptophyta</taxon>
        <taxon>Embryophyta</taxon>
        <taxon>Tracheophyta</taxon>
        <taxon>Spermatophyta</taxon>
        <taxon>Magnoliopsida</taxon>
        <taxon>eudicotyledons</taxon>
        <taxon>Gunneridae</taxon>
        <taxon>Pentapetalae</taxon>
        <taxon>asterids</taxon>
        <taxon>lamiids</taxon>
        <taxon>Lamiales</taxon>
        <taxon>Gesneriaceae</taxon>
        <taxon>Didymocarpoideae</taxon>
        <taxon>Trichosporeae</taxon>
        <taxon>Loxocarpinae</taxon>
        <taxon>Dorcoceras</taxon>
    </lineage>
</organism>
<evidence type="ECO:0000256" key="3">
    <source>
        <dbReference type="ARBA" id="ARBA00022771"/>
    </source>
</evidence>
<keyword evidence="2" id="KW-0479">Metal-binding</keyword>
<evidence type="ECO:0000313" key="11">
    <source>
        <dbReference type="Proteomes" id="UP000250235"/>
    </source>
</evidence>
<accession>A0A2Z7B5A5</accession>
<dbReference type="PANTHER" id="PTHR46508">
    <property type="entry name" value="PHD FINGER FAMILY PROTEIN"/>
    <property type="match status" value="1"/>
</dbReference>
<dbReference type="InterPro" id="IPR019787">
    <property type="entry name" value="Znf_PHD-finger"/>
</dbReference>
<dbReference type="Proteomes" id="UP000250235">
    <property type="component" value="Unassembled WGS sequence"/>
</dbReference>
<dbReference type="InterPro" id="IPR000182">
    <property type="entry name" value="GNAT_dom"/>
</dbReference>
<evidence type="ECO:0000259" key="8">
    <source>
        <dbReference type="PROSITE" id="PS50016"/>
    </source>
</evidence>
<evidence type="ECO:0000256" key="1">
    <source>
        <dbReference type="ARBA" id="ARBA00004123"/>
    </source>
</evidence>
<dbReference type="GO" id="GO:0005634">
    <property type="term" value="C:nucleus"/>
    <property type="evidence" value="ECO:0007669"/>
    <property type="project" value="UniProtKB-SubCell"/>
</dbReference>
<reference evidence="10 11" key="1">
    <citation type="journal article" date="2015" name="Proc. Natl. Acad. Sci. U.S.A.">
        <title>The resurrection genome of Boea hygrometrica: A blueprint for survival of dehydration.</title>
        <authorList>
            <person name="Xiao L."/>
            <person name="Yang G."/>
            <person name="Zhang L."/>
            <person name="Yang X."/>
            <person name="Zhao S."/>
            <person name="Ji Z."/>
            <person name="Zhou Q."/>
            <person name="Hu M."/>
            <person name="Wang Y."/>
            <person name="Chen M."/>
            <person name="Xu Y."/>
            <person name="Jin H."/>
            <person name="Xiao X."/>
            <person name="Hu G."/>
            <person name="Bao F."/>
            <person name="Hu Y."/>
            <person name="Wan P."/>
            <person name="Li L."/>
            <person name="Deng X."/>
            <person name="Kuang T."/>
            <person name="Xiang C."/>
            <person name="Zhu J.K."/>
            <person name="Oliver M.J."/>
            <person name="He Y."/>
        </authorList>
    </citation>
    <scope>NUCLEOTIDE SEQUENCE [LARGE SCALE GENOMIC DNA]</scope>
    <source>
        <strain evidence="11">cv. XS01</strain>
    </source>
</reference>
<dbReference type="Pfam" id="PF16135">
    <property type="entry name" value="TDBD"/>
    <property type="match status" value="1"/>
</dbReference>
<dbReference type="SUPFAM" id="SSF55729">
    <property type="entry name" value="Acyl-CoA N-acyltransferases (Nat)"/>
    <property type="match status" value="1"/>
</dbReference>
<keyword evidence="5" id="KW-0539">Nucleus</keyword>
<dbReference type="Gene3D" id="3.30.40.10">
    <property type="entry name" value="Zinc/RING finger domain, C3HC4 (zinc finger)"/>
    <property type="match status" value="2"/>
</dbReference>
<evidence type="ECO:0008006" key="12">
    <source>
        <dbReference type="Google" id="ProtNLM"/>
    </source>
</evidence>
<dbReference type="InterPro" id="IPR013083">
    <property type="entry name" value="Znf_RING/FYVE/PHD"/>
</dbReference>
<keyword evidence="11" id="KW-1185">Reference proteome</keyword>
<feature type="domain" description="PHD-type" evidence="8">
    <location>
        <begin position="710"/>
        <end position="755"/>
    </location>
</feature>
<dbReference type="AlphaFoldDB" id="A0A2Z7B5A5"/>
<feature type="region of interest" description="Disordered" evidence="7">
    <location>
        <begin position="509"/>
        <end position="534"/>
    </location>
</feature>
<dbReference type="PROSITE" id="PS50016">
    <property type="entry name" value="ZF_PHD_2"/>
    <property type="match status" value="1"/>
</dbReference>
<dbReference type="OrthoDB" id="429143at2759"/>
<keyword evidence="4" id="KW-0862">Zinc</keyword>
<protein>
    <recommendedName>
        <fullName evidence="12">PHD-type domain-containing protein</fullName>
    </recommendedName>
</protein>
<dbReference type="InterPro" id="IPR016181">
    <property type="entry name" value="Acyl_CoA_acyltransferase"/>
</dbReference>
<proteinExistence type="predicted"/>
<name>A0A2Z7B5A5_9LAMI</name>
<evidence type="ECO:0000256" key="6">
    <source>
        <dbReference type="PROSITE-ProRule" id="PRU00146"/>
    </source>
</evidence>
<evidence type="ECO:0000313" key="10">
    <source>
        <dbReference type="EMBL" id="KZV29695.1"/>
    </source>
</evidence>
<feature type="domain" description="N-acetyltransferase" evidence="9">
    <location>
        <begin position="859"/>
        <end position="1009"/>
    </location>
</feature>
<dbReference type="SMART" id="SM00249">
    <property type="entry name" value="PHD"/>
    <property type="match status" value="2"/>
</dbReference>
<gene>
    <name evidence="10" type="ORF">F511_05789</name>
</gene>
<keyword evidence="3 6" id="KW-0863">Zinc-finger</keyword>
<dbReference type="InterPro" id="IPR032308">
    <property type="entry name" value="TDBD"/>
</dbReference>
<dbReference type="Pfam" id="PF00628">
    <property type="entry name" value="PHD"/>
    <property type="match status" value="1"/>
</dbReference>
<dbReference type="SUPFAM" id="SSF57903">
    <property type="entry name" value="FYVE/PHD zinc finger"/>
    <property type="match status" value="1"/>
</dbReference>
<dbReference type="GO" id="GO:0008270">
    <property type="term" value="F:zinc ion binding"/>
    <property type="evidence" value="ECO:0007669"/>
    <property type="project" value="UniProtKB-KW"/>
</dbReference>